<dbReference type="AlphaFoldDB" id="A0A5N6RL45"/>
<keyword evidence="2 4" id="KW-0863">Zinc-finger</keyword>
<dbReference type="PANTHER" id="PTHR45931">
    <property type="entry name" value="SI:CH211-59O9.10"/>
    <property type="match status" value="1"/>
</dbReference>
<dbReference type="InterPro" id="IPR001841">
    <property type="entry name" value="Znf_RING"/>
</dbReference>
<evidence type="ECO:0000256" key="3">
    <source>
        <dbReference type="ARBA" id="ARBA00022833"/>
    </source>
</evidence>
<dbReference type="InterPro" id="IPR051834">
    <property type="entry name" value="RING_finger_E3_ligase"/>
</dbReference>
<accession>A0A5N6RL45</accession>
<evidence type="ECO:0000259" key="5">
    <source>
        <dbReference type="PROSITE" id="PS50089"/>
    </source>
</evidence>
<dbReference type="SMART" id="SM00184">
    <property type="entry name" value="RING"/>
    <property type="match status" value="1"/>
</dbReference>
<dbReference type="SUPFAM" id="SSF57850">
    <property type="entry name" value="RING/U-box"/>
    <property type="match status" value="1"/>
</dbReference>
<reference evidence="6 7" key="1">
    <citation type="submission" date="2019-06" db="EMBL/GenBank/DDBJ databases">
        <title>A chromosomal-level reference genome of Carpinus fangiana (Coryloideae, Betulaceae).</title>
        <authorList>
            <person name="Yang X."/>
            <person name="Wang Z."/>
            <person name="Zhang L."/>
            <person name="Hao G."/>
            <person name="Liu J."/>
            <person name="Yang Y."/>
        </authorList>
    </citation>
    <scope>NUCLEOTIDE SEQUENCE [LARGE SCALE GENOMIC DNA]</scope>
    <source>
        <strain evidence="6">Cfa_2016G</strain>
        <tissue evidence="6">Leaf</tissue>
    </source>
</reference>
<sequence length="282" mass="32270">MVSFRNLSSFFADTKSLLSSITRCCRRSKCKYRCRVWQPNVDTLPNDDNYTHASDDLCFHIRVCYVSVDVLDSPNSEQVHRAVLEFKRKLFGTEFKVGHSSRRIPRRHRNDFLDAIAGYVQRALASVEHPCTVHIGATFMVTRYRRRQTLYAFVDDEELDNDEYQDEEEQAIIQASIEEDNVFGGVGASAESVDALEAVTLESCVESVTHCAVCLEKFSDSLEGEDPLRRMPCQHVYHKDCIVRWLEESHLCPLCRFPMPCSTSLFVSSSQLVDTNRYDAVS</sequence>
<evidence type="ECO:0000256" key="2">
    <source>
        <dbReference type="ARBA" id="ARBA00022771"/>
    </source>
</evidence>
<dbReference type="GO" id="GO:0006511">
    <property type="term" value="P:ubiquitin-dependent protein catabolic process"/>
    <property type="evidence" value="ECO:0007669"/>
    <property type="project" value="TreeGrafter"/>
</dbReference>
<name>A0A5N6RL45_9ROSI</name>
<dbReference type="Pfam" id="PF13639">
    <property type="entry name" value="zf-RING_2"/>
    <property type="match status" value="1"/>
</dbReference>
<keyword evidence="1" id="KW-0479">Metal-binding</keyword>
<dbReference type="Proteomes" id="UP000327013">
    <property type="component" value="Chromosome 7"/>
</dbReference>
<dbReference type="PROSITE" id="PS50089">
    <property type="entry name" value="ZF_RING_2"/>
    <property type="match status" value="1"/>
</dbReference>
<proteinExistence type="predicted"/>
<dbReference type="InterPro" id="IPR013083">
    <property type="entry name" value="Znf_RING/FYVE/PHD"/>
</dbReference>
<evidence type="ECO:0000313" key="6">
    <source>
        <dbReference type="EMBL" id="KAE8100164.1"/>
    </source>
</evidence>
<dbReference type="GO" id="GO:0008270">
    <property type="term" value="F:zinc ion binding"/>
    <property type="evidence" value="ECO:0007669"/>
    <property type="project" value="UniProtKB-KW"/>
</dbReference>
<keyword evidence="7" id="KW-1185">Reference proteome</keyword>
<dbReference type="GO" id="GO:0061630">
    <property type="term" value="F:ubiquitin protein ligase activity"/>
    <property type="evidence" value="ECO:0007669"/>
    <property type="project" value="TreeGrafter"/>
</dbReference>
<organism evidence="6 7">
    <name type="scientific">Carpinus fangiana</name>
    <dbReference type="NCBI Taxonomy" id="176857"/>
    <lineage>
        <taxon>Eukaryota</taxon>
        <taxon>Viridiplantae</taxon>
        <taxon>Streptophyta</taxon>
        <taxon>Embryophyta</taxon>
        <taxon>Tracheophyta</taxon>
        <taxon>Spermatophyta</taxon>
        <taxon>Magnoliopsida</taxon>
        <taxon>eudicotyledons</taxon>
        <taxon>Gunneridae</taxon>
        <taxon>Pentapetalae</taxon>
        <taxon>rosids</taxon>
        <taxon>fabids</taxon>
        <taxon>Fagales</taxon>
        <taxon>Betulaceae</taxon>
        <taxon>Carpinus</taxon>
    </lineage>
</organism>
<dbReference type="OrthoDB" id="3365801at2759"/>
<dbReference type="PANTHER" id="PTHR45931:SF3">
    <property type="entry name" value="RING ZINC FINGER-CONTAINING PROTEIN"/>
    <property type="match status" value="1"/>
</dbReference>
<keyword evidence="3" id="KW-0862">Zinc</keyword>
<dbReference type="EMBL" id="CM017327">
    <property type="protein sequence ID" value="KAE8100164.1"/>
    <property type="molecule type" value="Genomic_DNA"/>
</dbReference>
<feature type="domain" description="RING-type" evidence="5">
    <location>
        <begin position="211"/>
        <end position="256"/>
    </location>
</feature>
<protein>
    <recommendedName>
        <fullName evidence="5">RING-type domain-containing protein</fullName>
    </recommendedName>
</protein>
<dbReference type="Gene3D" id="3.30.40.10">
    <property type="entry name" value="Zinc/RING finger domain, C3HC4 (zinc finger)"/>
    <property type="match status" value="1"/>
</dbReference>
<evidence type="ECO:0000256" key="1">
    <source>
        <dbReference type="ARBA" id="ARBA00022723"/>
    </source>
</evidence>
<evidence type="ECO:0000313" key="7">
    <source>
        <dbReference type="Proteomes" id="UP000327013"/>
    </source>
</evidence>
<dbReference type="CDD" id="cd16454">
    <property type="entry name" value="RING-H2_PA-TM-RING"/>
    <property type="match status" value="1"/>
</dbReference>
<gene>
    <name evidence="6" type="ORF">FH972_018089</name>
</gene>
<dbReference type="GO" id="GO:0005634">
    <property type="term" value="C:nucleus"/>
    <property type="evidence" value="ECO:0007669"/>
    <property type="project" value="TreeGrafter"/>
</dbReference>
<evidence type="ECO:0000256" key="4">
    <source>
        <dbReference type="PROSITE-ProRule" id="PRU00175"/>
    </source>
</evidence>